<comment type="caution">
    <text evidence="1">The sequence shown here is derived from an EMBL/GenBank/DDBJ whole genome shotgun (WGS) entry which is preliminary data.</text>
</comment>
<evidence type="ECO:0000313" key="2">
    <source>
        <dbReference type="Proteomes" id="UP001418796"/>
    </source>
</evidence>
<dbReference type="RefSeq" id="WP_343128960.1">
    <property type="nucleotide sequence ID" value="NZ_JBCITK010000001.1"/>
</dbReference>
<keyword evidence="2" id="KW-1185">Reference proteome</keyword>
<dbReference type="InterPro" id="IPR016024">
    <property type="entry name" value="ARM-type_fold"/>
</dbReference>
<dbReference type="SUPFAM" id="SSF48371">
    <property type="entry name" value="ARM repeat"/>
    <property type="match status" value="1"/>
</dbReference>
<name>A0ABU9VCZ8_9BACI</name>
<sequence>MNTEEIIQSFIKYATIHDETQHSGNFRKGNKSADLLFALSDQIHADNDNGPEIIDQLLEQKNPGVLIWASGLAIEMNYRKKDAIHILKDLSSNQELGIQRHNAEMSLTEYKKKRY</sequence>
<accession>A0ABU9VCZ8</accession>
<evidence type="ECO:0000313" key="1">
    <source>
        <dbReference type="EMBL" id="MEN0641772.1"/>
    </source>
</evidence>
<protein>
    <recommendedName>
        <fullName evidence="3">DUF2019 domain-containing protein</fullName>
    </recommendedName>
</protein>
<dbReference type="Proteomes" id="UP001418796">
    <property type="component" value="Unassembled WGS sequence"/>
</dbReference>
<gene>
    <name evidence="1" type="ORF">MKY91_01160</name>
</gene>
<proteinExistence type="predicted"/>
<evidence type="ECO:0008006" key="3">
    <source>
        <dbReference type="Google" id="ProtNLM"/>
    </source>
</evidence>
<organism evidence="1 2">
    <name type="scientific">Alkalicoccobacillus gibsonii</name>
    <dbReference type="NCBI Taxonomy" id="79881"/>
    <lineage>
        <taxon>Bacteria</taxon>
        <taxon>Bacillati</taxon>
        <taxon>Bacillota</taxon>
        <taxon>Bacilli</taxon>
        <taxon>Bacillales</taxon>
        <taxon>Bacillaceae</taxon>
        <taxon>Alkalicoccobacillus</taxon>
    </lineage>
</organism>
<dbReference type="EMBL" id="JBCITK010000001">
    <property type="protein sequence ID" value="MEN0641772.1"/>
    <property type="molecule type" value="Genomic_DNA"/>
</dbReference>
<reference evidence="1 2" key="1">
    <citation type="submission" date="2024-03" db="EMBL/GenBank/DDBJ databases">
        <title>Bacilli Hybrid Assemblies.</title>
        <authorList>
            <person name="Kovac J."/>
        </authorList>
    </citation>
    <scope>NUCLEOTIDE SEQUENCE [LARGE SCALE GENOMIC DNA]</scope>
    <source>
        <strain evidence="1 2">FSL R7-0666</strain>
    </source>
</reference>